<proteinExistence type="predicted"/>
<dbReference type="AlphaFoldDB" id="A0AAV5L3F3"/>
<evidence type="ECO:0000313" key="3">
    <source>
        <dbReference type="Proteomes" id="UP001054252"/>
    </source>
</evidence>
<gene>
    <name evidence="2" type="ORF">SLEP1_g40448</name>
</gene>
<feature type="region of interest" description="Disordered" evidence="1">
    <location>
        <begin position="22"/>
        <end position="68"/>
    </location>
</feature>
<dbReference type="EMBL" id="BPVZ01000092">
    <property type="protein sequence ID" value="GKV31783.1"/>
    <property type="molecule type" value="Genomic_DNA"/>
</dbReference>
<accession>A0AAV5L3F3</accession>
<comment type="caution">
    <text evidence="2">The sequence shown here is derived from an EMBL/GenBank/DDBJ whole genome shotgun (WGS) entry which is preliminary data.</text>
</comment>
<protein>
    <submittedName>
        <fullName evidence="2">Uncharacterized protein</fullName>
    </submittedName>
</protein>
<reference evidence="2 3" key="1">
    <citation type="journal article" date="2021" name="Commun. Biol.">
        <title>The genome of Shorea leprosula (Dipterocarpaceae) highlights the ecological relevance of drought in aseasonal tropical rainforests.</title>
        <authorList>
            <person name="Ng K.K.S."/>
            <person name="Kobayashi M.J."/>
            <person name="Fawcett J.A."/>
            <person name="Hatakeyama M."/>
            <person name="Paape T."/>
            <person name="Ng C.H."/>
            <person name="Ang C.C."/>
            <person name="Tnah L.H."/>
            <person name="Lee C.T."/>
            <person name="Nishiyama T."/>
            <person name="Sese J."/>
            <person name="O'Brien M.J."/>
            <person name="Copetti D."/>
            <person name="Mohd Noor M.I."/>
            <person name="Ong R.C."/>
            <person name="Putra M."/>
            <person name="Sireger I.Z."/>
            <person name="Indrioko S."/>
            <person name="Kosugi Y."/>
            <person name="Izuno A."/>
            <person name="Isagi Y."/>
            <person name="Lee S.L."/>
            <person name="Shimizu K.K."/>
        </authorList>
    </citation>
    <scope>NUCLEOTIDE SEQUENCE [LARGE SCALE GENOMIC DNA]</scope>
    <source>
        <strain evidence="2">214</strain>
    </source>
</reference>
<feature type="compositionally biased region" description="Basic and acidic residues" evidence="1">
    <location>
        <begin position="22"/>
        <end position="52"/>
    </location>
</feature>
<evidence type="ECO:0000313" key="2">
    <source>
        <dbReference type="EMBL" id="GKV31783.1"/>
    </source>
</evidence>
<organism evidence="2 3">
    <name type="scientific">Rubroshorea leprosula</name>
    <dbReference type="NCBI Taxonomy" id="152421"/>
    <lineage>
        <taxon>Eukaryota</taxon>
        <taxon>Viridiplantae</taxon>
        <taxon>Streptophyta</taxon>
        <taxon>Embryophyta</taxon>
        <taxon>Tracheophyta</taxon>
        <taxon>Spermatophyta</taxon>
        <taxon>Magnoliopsida</taxon>
        <taxon>eudicotyledons</taxon>
        <taxon>Gunneridae</taxon>
        <taxon>Pentapetalae</taxon>
        <taxon>rosids</taxon>
        <taxon>malvids</taxon>
        <taxon>Malvales</taxon>
        <taxon>Dipterocarpaceae</taxon>
        <taxon>Rubroshorea</taxon>
    </lineage>
</organism>
<evidence type="ECO:0000256" key="1">
    <source>
        <dbReference type="SAM" id="MobiDB-lite"/>
    </source>
</evidence>
<dbReference type="Proteomes" id="UP001054252">
    <property type="component" value="Unassembled WGS sequence"/>
</dbReference>
<sequence length="122" mass="13820">MFAVWNPHKLILWQSDRNVMKDKASISEKKSRRELTDLGRVKRPPARKERVGGGESGTVEGGEQSADYGDLFMDRIGEERRGTDDRWNDGKEDLVSNRAGFDETVQLCAQRKELREVGGVRG</sequence>
<keyword evidence="3" id="KW-1185">Reference proteome</keyword>
<name>A0AAV5L3F3_9ROSI</name>